<dbReference type="SUPFAM" id="SSF53335">
    <property type="entry name" value="S-adenosyl-L-methionine-dependent methyltransferases"/>
    <property type="match status" value="1"/>
</dbReference>
<name>I3D0Z7_9ARCH</name>
<dbReference type="Gene3D" id="3.40.50.150">
    <property type="entry name" value="Vaccinia Virus protein VP39"/>
    <property type="match status" value="1"/>
</dbReference>
<sequence>MSKHLNTVRINAGVWRSRLLKFPDAEGLRPTPDRVRQTVFNWLGQDLTGKKCLDLFAGTGVMGFEALSRNAKELTMVEYSKPVANALKQNQGLLKAENCLIINTDAMHYLSSNNKTFDLIFCDPPYQKGWLEKLLPIIGSHLNHGGILYAEAEYLLQSNEDWEVFKHGKAGNVYYHLLKCII</sequence>
<dbReference type="PATRIC" id="fig|859350.6.peg.1542"/>
<dbReference type="PANTHER" id="PTHR43542">
    <property type="entry name" value="METHYLTRANSFERASE"/>
    <property type="match status" value="1"/>
</dbReference>
<accession>I3D0Z7</accession>
<dbReference type="EC" id="2.1.1.-" evidence="3"/>
<dbReference type="Pfam" id="PF03602">
    <property type="entry name" value="Cons_hypoth95"/>
    <property type="match status" value="1"/>
</dbReference>
<protein>
    <submittedName>
        <fullName evidence="3">RNA methyltransferase, RsmD family</fullName>
        <ecNumber evidence="3">2.1.1.-</ecNumber>
    </submittedName>
</protein>
<keyword evidence="4" id="KW-1185">Reference proteome</keyword>
<keyword evidence="2 3" id="KW-0808">Transferase</keyword>
<evidence type="ECO:0000256" key="1">
    <source>
        <dbReference type="ARBA" id="ARBA00022603"/>
    </source>
</evidence>
<dbReference type="EMBL" id="AEXL02000126">
    <property type="protein sequence ID" value="EIJ65390.1"/>
    <property type="molecule type" value="Genomic_DNA"/>
</dbReference>
<keyword evidence="1 3" id="KW-0489">Methyltransferase</keyword>
<evidence type="ECO:0000256" key="2">
    <source>
        <dbReference type="ARBA" id="ARBA00022679"/>
    </source>
</evidence>
<dbReference type="InterPro" id="IPR002052">
    <property type="entry name" value="DNA_methylase_N6_adenine_CS"/>
</dbReference>
<dbReference type="AlphaFoldDB" id="I3D0Z7"/>
<organism evidence="3 4">
    <name type="scientific">Candidatus Nitrosopumilus salarius BD31</name>
    <dbReference type="NCBI Taxonomy" id="859350"/>
    <lineage>
        <taxon>Archaea</taxon>
        <taxon>Nitrososphaerota</taxon>
        <taxon>Nitrososphaeria</taxon>
        <taxon>Nitrosopumilales</taxon>
        <taxon>Nitrosopumilaceae</taxon>
        <taxon>Nitrosopumilus</taxon>
    </lineage>
</organism>
<dbReference type="Proteomes" id="UP000003423">
    <property type="component" value="Unassembled WGS sequence"/>
</dbReference>
<dbReference type="GO" id="GO:0031167">
    <property type="term" value="P:rRNA methylation"/>
    <property type="evidence" value="ECO:0007669"/>
    <property type="project" value="InterPro"/>
</dbReference>
<proteinExistence type="predicted"/>
<dbReference type="PROSITE" id="PS00092">
    <property type="entry name" value="N6_MTASE"/>
    <property type="match status" value="1"/>
</dbReference>
<dbReference type="GO" id="GO:0008168">
    <property type="term" value="F:methyltransferase activity"/>
    <property type="evidence" value="ECO:0007669"/>
    <property type="project" value="UniProtKB-KW"/>
</dbReference>
<dbReference type="CDD" id="cd02440">
    <property type="entry name" value="AdoMet_MTases"/>
    <property type="match status" value="1"/>
</dbReference>
<dbReference type="InterPro" id="IPR004398">
    <property type="entry name" value="RNA_MeTrfase_RsmD"/>
</dbReference>
<comment type="caution">
    <text evidence="3">The sequence shown here is derived from an EMBL/GenBank/DDBJ whole genome shotgun (WGS) entry which is preliminary data.</text>
</comment>
<dbReference type="NCBIfam" id="TIGR00095">
    <property type="entry name" value="16S rRNA (guanine(966)-N(2))-methyltransferase RsmD"/>
    <property type="match status" value="1"/>
</dbReference>
<gene>
    <name evidence="3" type="ORF">BD31_I1039</name>
</gene>
<evidence type="ECO:0000313" key="3">
    <source>
        <dbReference type="EMBL" id="EIJ65390.1"/>
    </source>
</evidence>
<dbReference type="GO" id="GO:0003676">
    <property type="term" value="F:nucleic acid binding"/>
    <property type="evidence" value="ECO:0007669"/>
    <property type="project" value="InterPro"/>
</dbReference>
<dbReference type="PIRSF" id="PIRSF004553">
    <property type="entry name" value="CHP00095"/>
    <property type="match status" value="1"/>
</dbReference>
<reference evidence="3 4" key="1">
    <citation type="journal article" date="2012" name="J. Bacteriol.">
        <title>Genome sequence of "Candidatus Nitrosopumilus salaria" BD31, an ammonia-oxidizing archaeon from the San Francisco Bay estuary.</title>
        <authorList>
            <person name="Mosier A.C."/>
            <person name="Allen E.E."/>
            <person name="Kim M."/>
            <person name="Ferriera S."/>
            <person name="Francis C.A."/>
        </authorList>
    </citation>
    <scope>NUCLEOTIDE SEQUENCE [LARGE SCALE GENOMIC DNA]</scope>
    <source>
        <strain evidence="3 4">BD31</strain>
    </source>
</reference>
<dbReference type="InterPro" id="IPR029063">
    <property type="entry name" value="SAM-dependent_MTases_sf"/>
</dbReference>
<evidence type="ECO:0000313" key="4">
    <source>
        <dbReference type="Proteomes" id="UP000003423"/>
    </source>
</evidence>
<dbReference type="PANTHER" id="PTHR43542:SF1">
    <property type="entry name" value="METHYLTRANSFERASE"/>
    <property type="match status" value="1"/>
</dbReference>